<keyword evidence="3" id="KW-0819">tRNA processing</keyword>
<gene>
    <name evidence="4" type="ORF">PILCRDRAFT_26129</name>
</gene>
<feature type="non-terminal residue" evidence="4">
    <location>
        <position position="1"/>
    </location>
</feature>
<feature type="non-terminal residue" evidence="4">
    <location>
        <position position="227"/>
    </location>
</feature>
<evidence type="ECO:0000256" key="2">
    <source>
        <dbReference type="ARBA" id="ARBA00007331"/>
    </source>
</evidence>
<proteinExistence type="inferred from homology"/>
<dbReference type="GO" id="GO:0008033">
    <property type="term" value="P:tRNA processing"/>
    <property type="evidence" value="ECO:0007669"/>
    <property type="project" value="UniProtKB-KW"/>
</dbReference>
<evidence type="ECO:0000313" key="5">
    <source>
        <dbReference type="Proteomes" id="UP000054166"/>
    </source>
</evidence>
<dbReference type="InParanoid" id="A0A0C3B249"/>
<evidence type="ECO:0000256" key="1">
    <source>
        <dbReference type="ARBA" id="ARBA00004123"/>
    </source>
</evidence>
<comment type="subcellular location">
    <subcellularLocation>
        <location evidence="1">Nucleus</location>
    </subcellularLocation>
</comment>
<dbReference type="EMBL" id="KN833005">
    <property type="protein sequence ID" value="KIM80288.1"/>
    <property type="molecule type" value="Genomic_DNA"/>
</dbReference>
<dbReference type="InterPro" id="IPR002738">
    <property type="entry name" value="RNase_P_p30"/>
</dbReference>
<reference evidence="5" key="2">
    <citation type="submission" date="2015-01" db="EMBL/GenBank/DDBJ databases">
        <title>Evolutionary Origins and Diversification of the Mycorrhizal Mutualists.</title>
        <authorList>
            <consortium name="DOE Joint Genome Institute"/>
            <consortium name="Mycorrhizal Genomics Consortium"/>
            <person name="Kohler A."/>
            <person name="Kuo A."/>
            <person name="Nagy L.G."/>
            <person name="Floudas D."/>
            <person name="Copeland A."/>
            <person name="Barry K.W."/>
            <person name="Cichocki N."/>
            <person name="Veneault-Fourrey C."/>
            <person name="LaButti K."/>
            <person name="Lindquist E.A."/>
            <person name="Lipzen A."/>
            <person name="Lundell T."/>
            <person name="Morin E."/>
            <person name="Murat C."/>
            <person name="Riley R."/>
            <person name="Ohm R."/>
            <person name="Sun H."/>
            <person name="Tunlid A."/>
            <person name="Henrissat B."/>
            <person name="Grigoriev I.V."/>
            <person name="Hibbett D.S."/>
            <person name="Martin F."/>
        </authorList>
    </citation>
    <scope>NUCLEOTIDE SEQUENCE [LARGE SCALE GENOMIC DNA]</scope>
    <source>
        <strain evidence="5">F 1598</strain>
    </source>
</reference>
<dbReference type="Pfam" id="PF01876">
    <property type="entry name" value="RNase_P_p30"/>
    <property type="match status" value="1"/>
</dbReference>
<dbReference type="OrthoDB" id="17948at2759"/>
<dbReference type="SUPFAM" id="SSF89550">
    <property type="entry name" value="PHP domain-like"/>
    <property type="match status" value="1"/>
</dbReference>
<keyword evidence="5" id="KW-1185">Reference proteome</keyword>
<dbReference type="GO" id="GO:0005655">
    <property type="term" value="C:nucleolar ribonuclease P complex"/>
    <property type="evidence" value="ECO:0007669"/>
    <property type="project" value="TreeGrafter"/>
</dbReference>
<dbReference type="STRING" id="765440.A0A0C3B249"/>
<reference evidence="4 5" key="1">
    <citation type="submission" date="2014-04" db="EMBL/GenBank/DDBJ databases">
        <authorList>
            <consortium name="DOE Joint Genome Institute"/>
            <person name="Kuo A."/>
            <person name="Tarkka M."/>
            <person name="Buscot F."/>
            <person name="Kohler A."/>
            <person name="Nagy L.G."/>
            <person name="Floudas D."/>
            <person name="Copeland A."/>
            <person name="Barry K.W."/>
            <person name="Cichocki N."/>
            <person name="Veneault-Fourrey C."/>
            <person name="LaButti K."/>
            <person name="Lindquist E.A."/>
            <person name="Lipzen A."/>
            <person name="Lundell T."/>
            <person name="Morin E."/>
            <person name="Murat C."/>
            <person name="Sun H."/>
            <person name="Tunlid A."/>
            <person name="Henrissat B."/>
            <person name="Grigoriev I.V."/>
            <person name="Hibbett D.S."/>
            <person name="Martin F."/>
            <person name="Nordberg H.P."/>
            <person name="Cantor M.N."/>
            <person name="Hua S.X."/>
        </authorList>
    </citation>
    <scope>NUCLEOTIDE SEQUENCE [LARGE SCALE GENOMIC DNA]</scope>
    <source>
        <strain evidence="4 5">F 1598</strain>
    </source>
</reference>
<dbReference type="PANTHER" id="PTHR13031:SF0">
    <property type="entry name" value="RIBONUCLEASE P PROTEIN SUBUNIT P30"/>
    <property type="match status" value="1"/>
</dbReference>
<dbReference type="PANTHER" id="PTHR13031">
    <property type="entry name" value="RIBONUCLEASE P SUBUNIT P30"/>
    <property type="match status" value="1"/>
</dbReference>
<sequence>VQKKIDPKTHVNELDPLLGLLRKRTGIIFLKRLTIVLDEDSEKGFGLTNGNISLVQPYDIIALTPTTSATFSLACLTHSLPSPLTAHIISLPLTLPRLPFHLKHTLVRTAIKNGAVFEIAYAGALGGDGDISTGGGESGAGAKRNWWAAARELVRVTKGKGLIVSGGVSGESDLRAPRDIGNLVTLLGLATNLAHDTSTTTPKSLVLRAQTRKTYRAVLSEPKLIIP</sequence>
<dbReference type="GO" id="GO:0003723">
    <property type="term" value="F:RNA binding"/>
    <property type="evidence" value="ECO:0007669"/>
    <property type="project" value="TreeGrafter"/>
</dbReference>
<protein>
    <submittedName>
        <fullName evidence="4">Uncharacterized protein</fullName>
    </submittedName>
</protein>
<dbReference type="HOGENOM" id="CLU_041468_2_0_1"/>
<dbReference type="Proteomes" id="UP000054166">
    <property type="component" value="Unassembled WGS sequence"/>
</dbReference>
<dbReference type="Gene3D" id="3.20.20.140">
    <property type="entry name" value="Metal-dependent hydrolases"/>
    <property type="match status" value="1"/>
</dbReference>
<dbReference type="AlphaFoldDB" id="A0A0C3B249"/>
<evidence type="ECO:0000256" key="3">
    <source>
        <dbReference type="ARBA" id="ARBA00022694"/>
    </source>
</evidence>
<comment type="similarity">
    <text evidence="2">Belongs to the eukaryotic/archaeal RNase P protein component 3 family.</text>
</comment>
<dbReference type="InterPro" id="IPR016195">
    <property type="entry name" value="Pol/histidinol_Pase-like"/>
</dbReference>
<name>A0A0C3B249_PILCF</name>
<dbReference type="FunCoup" id="A0A0C3B249">
    <property type="interactions" value="406"/>
</dbReference>
<accession>A0A0C3B249</accession>
<evidence type="ECO:0000313" key="4">
    <source>
        <dbReference type="EMBL" id="KIM80288.1"/>
    </source>
</evidence>
<organism evidence="4 5">
    <name type="scientific">Piloderma croceum (strain F 1598)</name>
    <dbReference type="NCBI Taxonomy" id="765440"/>
    <lineage>
        <taxon>Eukaryota</taxon>
        <taxon>Fungi</taxon>
        <taxon>Dikarya</taxon>
        <taxon>Basidiomycota</taxon>
        <taxon>Agaricomycotina</taxon>
        <taxon>Agaricomycetes</taxon>
        <taxon>Agaricomycetidae</taxon>
        <taxon>Atheliales</taxon>
        <taxon>Atheliaceae</taxon>
        <taxon>Piloderma</taxon>
    </lineage>
</organism>